<dbReference type="GO" id="GO:0003723">
    <property type="term" value="F:RNA binding"/>
    <property type="evidence" value="ECO:0007669"/>
    <property type="project" value="TreeGrafter"/>
</dbReference>
<dbReference type="Pfam" id="PF17846">
    <property type="entry name" value="XRN_M"/>
    <property type="match status" value="1"/>
</dbReference>
<dbReference type="EMBL" id="CALTRL010002615">
    <property type="protein sequence ID" value="CAH7676237.1"/>
    <property type="molecule type" value="Genomic_DNA"/>
</dbReference>
<dbReference type="InterPro" id="IPR041412">
    <property type="entry name" value="Xrn1_helical"/>
</dbReference>
<comment type="caution">
    <text evidence="2">The sequence shown here is derived from an EMBL/GenBank/DDBJ whole genome shotgun (WGS) entry which is preliminary data.</text>
</comment>
<reference evidence="2" key="1">
    <citation type="submission" date="2022-06" db="EMBL/GenBank/DDBJ databases">
        <authorList>
            <consortium name="SYNGENTA / RWTH Aachen University"/>
        </authorList>
    </citation>
    <scope>NUCLEOTIDE SEQUENCE</scope>
</reference>
<proteinExistence type="predicted"/>
<gene>
    <name evidence="2" type="ORF">PPACK8108_LOCUS11349</name>
</gene>
<evidence type="ECO:0000313" key="2">
    <source>
        <dbReference type="EMBL" id="CAH7676237.1"/>
    </source>
</evidence>
<protein>
    <recommendedName>
        <fullName evidence="1">Xrn1 helical domain-containing protein</fullName>
    </recommendedName>
</protein>
<dbReference type="GO" id="GO:0004534">
    <property type="term" value="F:5'-3' RNA exonuclease activity"/>
    <property type="evidence" value="ECO:0007669"/>
    <property type="project" value="TreeGrafter"/>
</dbReference>
<dbReference type="GO" id="GO:0005634">
    <property type="term" value="C:nucleus"/>
    <property type="evidence" value="ECO:0007669"/>
    <property type="project" value="TreeGrafter"/>
</dbReference>
<organism evidence="2 3">
    <name type="scientific">Phakopsora pachyrhizi</name>
    <name type="common">Asian soybean rust disease fungus</name>
    <dbReference type="NCBI Taxonomy" id="170000"/>
    <lineage>
        <taxon>Eukaryota</taxon>
        <taxon>Fungi</taxon>
        <taxon>Dikarya</taxon>
        <taxon>Basidiomycota</taxon>
        <taxon>Pucciniomycotina</taxon>
        <taxon>Pucciniomycetes</taxon>
        <taxon>Pucciniales</taxon>
        <taxon>Phakopsoraceae</taxon>
        <taxon>Phakopsora</taxon>
    </lineage>
</organism>
<keyword evidence="3" id="KW-1185">Reference proteome</keyword>
<dbReference type="GO" id="GO:0000956">
    <property type="term" value="P:nuclear-transcribed mRNA catabolic process"/>
    <property type="evidence" value="ECO:0007669"/>
    <property type="project" value="TreeGrafter"/>
</dbReference>
<evidence type="ECO:0000259" key="1">
    <source>
        <dbReference type="Pfam" id="PF17846"/>
    </source>
</evidence>
<sequence>MGVPALFRWLSRKYPRNVTSAVSPVITVANVRENQRRGPTSLMLSRNLQRKPFIFLNASTLREYLAVELNMVETSFKFELKCAIEDWVLLIFFVGTDFLPHLPSLEIREGAIDCLLKIWKTNLASMGGYLTNCGPLRLSRTKIILEG</sequence>
<evidence type="ECO:0000313" key="3">
    <source>
        <dbReference type="Proteomes" id="UP001153365"/>
    </source>
</evidence>
<dbReference type="PANTHER" id="PTHR12341:SF41">
    <property type="entry name" value="5'-3' EXORIBONUCLEASE 2"/>
    <property type="match status" value="1"/>
</dbReference>
<name>A0AAV0B1N1_PHAPC</name>
<dbReference type="AlphaFoldDB" id="A0AAV0B1N1"/>
<feature type="domain" description="Xrn1 helical" evidence="1">
    <location>
        <begin position="78"/>
        <end position="145"/>
    </location>
</feature>
<accession>A0AAV0B1N1</accession>
<dbReference type="Proteomes" id="UP001153365">
    <property type="component" value="Unassembled WGS sequence"/>
</dbReference>
<dbReference type="PANTHER" id="PTHR12341">
    <property type="entry name" value="5'-&gt;3' EXORIBONUCLEASE"/>
    <property type="match status" value="1"/>
</dbReference>
<dbReference type="InterPro" id="IPR027073">
    <property type="entry name" value="5_3_exoribonuclease"/>
</dbReference>